<protein>
    <recommendedName>
        <fullName evidence="1">Integrase catalytic domain-containing protein</fullName>
    </recommendedName>
</protein>
<dbReference type="EMBL" id="QWDN01000777">
    <property type="protein sequence ID" value="TEB40901.1"/>
    <property type="molecule type" value="Genomic_DNA"/>
</dbReference>
<comment type="caution">
    <text evidence="2">The sequence shown here is derived from an EMBL/GenBank/DDBJ whole genome shotgun (WGS) entry which is preliminary data.</text>
</comment>
<feature type="non-terminal residue" evidence="2">
    <location>
        <position position="1"/>
    </location>
</feature>
<dbReference type="InterPro" id="IPR012337">
    <property type="entry name" value="RNaseH-like_sf"/>
</dbReference>
<feature type="non-terminal residue" evidence="2">
    <location>
        <position position="116"/>
    </location>
</feature>
<dbReference type="RefSeq" id="WP_153226934.1">
    <property type="nucleotide sequence ID" value="NZ_QWDN01000777.1"/>
</dbReference>
<gene>
    <name evidence="2" type="ORF">D0809_28255</name>
</gene>
<dbReference type="PROSITE" id="PS50994">
    <property type="entry name" value="INTEGRASE"/>
    <property type="match status" value="1"/>
</dbReference>
<evidence type="ECO:0000259" key="1">
    <source>
        <dbReference type="PROSITE" id="PS50994"/>
    </source>
</evidence>
<name>A0A4Y7U3R6_9FLAO</name>
<sequence>QKAYLKNKNNDLIQFITDGGIENVNSTVKDFIASTNDDIKHLIAQKDIPFSNSKIEAFNKIIKHQFLLPRNLENRKQLTEFLSEDVYAYNNVRPQFSLQGNTPEESFSGKPIAIIQ</sequence>
<evidence type="ECO:0000313" key="3">
    <source>
        <dbReference type="Proteomes" id="UP000298340"/>
    </source>
</evidence>
<dbReference type="GO" id="GO:0003676">
    <property type="term" value="F:nucleic acid binding"/>
    <property type="evidence" value="ECO:0007669"/>
    <property type="project" value="InterPro"/>
</dbReference>
<dbReference type="SUPFAM" id="SSF53098">
    <property type="entry name" value="Ribonuclease H-like"/>
    <property type="match status" value="1"/>
</dbReference>
<reference evidence="2 3" key="1">
    <citation type="journal article" date="2018" name="Syst. Appl. Microbiol.">
        <title>Flavobacterium circumlabens sp. nov. and Flavobacterium cupreum sp. nov., two psychrotrophic species isolated from Antarctic environmental samples.</title>
        <authorList>
            <person name="Kralova S."/>
            <person name="Busse H.J."/>
            <person name="Svec P."/>
            <person name="Maslanova I."/>
            <person name="Stankova E."/>
            <person name="Bartak M."/>
            <person name="Sedlacek I."/>
        </authorList>
    </citation>
    <scope>NUCLEOTIDE SEQUENCE [LARGE SCALE GENOMIC DNA]</scope>
    <source>
        <strain evidence="2 3">CCM 8828</strain>
    </source>
</reference>
<dbReference type="InterPro" id="IPR001584">
    <property type="entry name" value="Integrase_cat-core"/>
</dbReference>
<dbReference type="GO" id="GO:0015074">
    <property type="term" value="P:DNA integration"/>
    <property type="evidence" value="ECO:0007669"/>
    <property type="project" value="InterPro"/>
</dbReference>
<dbReference type="InterPro" id="IPR036397">
    <property type="entry name" value="RNaseH_sf"/>
</dbReference>
<feature type="domain" description="Integrase catalytic" evidence="1">
    <location>
        <begin position="1"/>
        <end position="111"/>
    </location>
</feature>
<organism evidence="2 3">
    <name type="scientific">Flavobacterium circumlabens</name>
    <dbReference type="NCBI Taxonomy" id="2133765"/>
    <lineage>
        <taxon>Bacteria</taxon>
        <taxon>Pseudomonadati</taxon>
        <taxon>Bacteroidota</taxon>
        <taxon>Flavobacteriia</taxon>
        <taxon>Flavobacteriales</taxon>
        <taxon>Flavobacteriaceae</taxon>
        <taxon>Flavobacterium</taxon>
    </lineage>
</organism>
<dbReference type="AlphaFoldDB" id="A0A4Y7U3R6"/>
<dbReference type="Proteomes" id="UP000298340">
    <property type="component" value="Unassembled WGS sequence"/>
</dbReference>
<dbReference type="Pfam" id="PF13683">
    <property type="entry name" value="rve_3"/>
    <property type="match status" value="1"/>
</dbReference>
<accession>A0A4Y7U3R6</accession>
<evidence type="ECO:0000313" key="2">
    <source>
        <dbReference type="EMBL" id="TEB40901.1"/>
    </source>
</evidence>
<dbReference type="Gene3D" id="3.30.420.10">
    <property type="entry name" value="Ribonuclease H-like superfamily/Ribonuclease H"/>
    <property type="match status" value="1"/>
</dbReference>
<proteinExistence type="predicted"/>